<gene>
    <name evidence="1" type="ORF">PM10SUCC1_20540</name>
</gene>
<dbReference type="RefSeq" id="WP_281835746.1">
    <property type="nucleotide sequence ID" value="NZ_BSDY01000008.1"/>
</dbReference>
<evidence type="ECO:0000313" key="2">
    <source>
        <dbReference type="Proteomes" id="UP001144471"/>
    </source>
</evidence>
<evidence type="ECO:0000313" key="1">
    <source>
        <dbReference type="EMBL" id="GLI56540.1"/>
    </source>
</evidence>
<proteinExistence type="predicted"/>
<dbReference type="AlphaFoldDB" id="A0A9W6LP29"/>
<dbReference type="Proteomes" id="UP001144471">
    <property type="component" value="Unassembled WGS sequence"/>
</dbReference>
<accession>A0A9W6LP29</accession>
<comment type="caution">
    <text evidence="1">The sequence shown here is derived from an EMBL/GenBank/DDBJ whole genome shotgun (WGS) entry which is preliminary data.</text>
</comment>
<organism evidence="1 2">
    <name type="scientific">Propionigenium maris DSM 9537</name>
    <dbReference type="NCBI Taxonomy" id="1123000"/>
    <lineage>
        <taxon>Bacteria</taxon>
        <taxon>Fusobacteriati</taxon>
        <taxon>Fusobacteriota</taxon>
        <taxon>Fusobacteriia</taxon>
        <taxon>Fusobacteriales</taxon>
        <taxon>Fusobacteriaceae</taxon>
        <taxon>Propionigenium</taxon>
    </lineage>
</organism>
<keyword evidence="2" id="KW-1185">Reference proteome</keyword>
<name>A0A9W6LP29_9FUSO</name>
<sequence length="179" mass="21085">MRECSGWFKSKLKEEYERLFDTCQVRSGKLPAVERVIVNILKNQERYEKVGHRLRIPWYFIAVIHSMEGGLNFNTHLHNGDSLTRRTQHIPRGRPKSGTPPFTWEESSIDALEYEKLNRWKDWSIGGILYKLEKYNGWGYRSRHPHVLSPYLWSFSSHDTKGKYVADGRWSESAVSQQV</sequence>
<reference evidence="1" key="1">
    <citation type="submission" date="2022-12" db="EMBL/GenBank/DDBJ databases">
        <title>Reference genome sequencing for broad-spectrum identification of bacterial and archaeal isolates by mass spectrometry.</title>
        <authorList>
            <person name="Sekiguchi Y."/>
            <person name="Tourlousse D.M."/>
        </authorList>
    </citation>
    <scope>NUCLEOTIDE SEQUENCE</scope>
    <source>
        <strain evidence="1">10succ1</strain>
    </source>
</reference>
<evidence type="ECO:0008006" key="3">
    <source>
        <dbReference type="Google" id="ProtNLM"/>
    </source>
</evidence>
<dbReference type="EMBL" id="BSDY01000008">
    <property type="protein sequence ID" value="GLI56540.1"/>
    <property type="molecule type" value="Genomic_DNA"/>
</dbReference>
<protein>
    <recommendedName>
        <fullName evidence="3">Lysozyme family protein</fullName>
    </recommendedName>
</protein>